<dbReference type="EMBL" id="AUSV01000044">
    <property type="protein sequence ID" value="ESP92763.1"/>
    <property type="molecule type" value="Genomic_DNA"/>
</dbReference>
<gene>
    <name evidence="5" type="ORF">PL2TA16_03961</name>
</gene>
<protein>
    <submittedName>
        <fullName evidence="5">DNA polymerase III, epsilon subunit related 3'-5' exonuclease</fullName>
    </submittedName>
</protein>
<dbReference type="InterPro" id="IPR036397">
    <property type="entry name" value="RNaseH_sf"/>
</dbReference>
<dbReference type="SUPFAM" id="SSF53098">
    <property type="entry name" value="Ribonuclease H-like"/>
    <property type="match status" value="1"/>
</dbReference>
<evidence type="ECO:0000313" key="5">
    <source>
        <dbReference type="EMBL" id="ESP92763.1"/>
    </source>
</evidence>
<keyword evidence="2" id="KW-0378">Hydrolase</keyword>
<dbReference type="GO" id="GO:0006259">
    <property type="term" value="P:DNA metabolic process"/>
    <property type="evidence" value="ECO:0007669"/>
    <property type="project" value="UniProtKB-ARBA"/>
</dbReference>
<evidence type="ECO:0000259" key="4">
    <source>
        <dbReference type="SMART" id="SM00479"/>
    </source>
</evidence>
<dbReference type="GO" id="GO:0003676">
    <property type="term" value="F:nucleic acid binding"/>
    <property type="evidence" value="ECO:0007669"/>
    <property type="project" value="InterPro"/>
</dbReference>
<accession>V4HSJ2</accession>
<keyword evidence="1" id="KW-0540">Nuclease</keyword>
<evidence type="ECO:0000256" key="1">
    <source>
        <dbReference type="ARBA" id="ARBA00022722"/>
    </source>
</evidence>
<dbReference type="Pfam" id="PF00929">
    <property type="entry name" value="RNase_T"/>
    <property type="match status" value="1"/>
</dbReference>
<reference evidence="5 6" key="1">
    <citation type="submission" date="2013-07" db="EMBL/GenBank/DDBJ databases">
        <title>Draft genome sequence of Pseudoalteromonas luteoviolacea 2ta16.</title>
        <authorList>
            <person name="Allen E.E."/>
            <person name="Azam F."/>
            <person name="Podell S."/>
        </authorList>
    </citation>
    <scope>NUCLEOTIDE SEQUENCE [LARGE SCALE GENOMIC DNA]</scope>
    <source>
        <strain evidence="5 6">2ta16</strain>
    </source>
</reference>
<dbReference type="InterPro" id="IPR012337">
    <property type="entry name" value="RNaseH-like_sf"/>
</dbReference>
<dbReference type="GO" id="GO:0005829">
    <property type="term" value="C:cytosol"/>
    <property type="evidence" value="ECO:0007669"/>
    <property type="project" value="TreeGrafter"/>
</dbReference>
<dbReference type="SMART" id="SM00479">
    <property type="entry name" value="EXOIII"/>
    <property type="match status" value="1"/>
</dbReference>
<comment type="caution">
    <text evidence="5">The sequence shown here is derived from an EMBL/GenBank/DDBJ whole genome shotgun (WGS) entry which is preliminary data.</text>
</comment>
<proteinExistence type="predicted"/>
<sequence length="218" mass="24705">MYLSLLVEVYSAMKWRLPQLFQRTESALWLNSELLVVDLELTGLDPNSHEIVSIAWVLIKNGRIELQQVQHKLNSDVKQLAQSPVYHGIGEHQLAQSGERLEQIIRALGAELASKSLVCHNASLDWGFLQKYMNQYGVNVTPVHIIDTLKIEKNKLLRSQTYLAQDQLTLAACRRRYGLPTYQNHNALSDALATAELLLAQVSHLDRQGVIKLRNLVC</sequence>
<dbReference type="PANTHER" id="PTHR30231:SF4">
    <property type="entry name" value="PROTEIN NEN2"/>
    <property type="match status" value="1"/>
</dbReference>
<dbReference type="CDD" id="cd06127">
    <property type="entry name" value="DEDDh"/>
    <property type="match status" value="1"/>
</dbReference>
<dbReference type="PATRIC" id="fig|1353533.3.peg.2905"/>
<dbReference type="AlphaFoldDB" id="V4HSJ2"/>
<name>V4HSJ2_PSEL2</name>
<evidence type="ECO:0000256" key="2">
    <source>
        <dbReference type="ARBA" id="ARBA00022801"/>
    </source>
</evidence>
<dbReference type="PANTHER" id="PTHR30231">
    <property type="entry name" value="DNA POLYMERASE III SUBUNIT EPSILON"/>
    <property type="match status" value="1"/>
</dbReference>
<evidence type="ECO:0000256" key="3">
    <source>
        <dbReference type="ARBA" id="ARBA00022839"/>
    </source>
</evidence>
<dbReference type="InterPro" id="IPR013520">
    <property type="entry name" value="Ribonucl_H"/>
</dbReference>
<dbReference type="Gene3D" id="3.30.420.10">
    <property type="entry name" value="Ribonuclease H-like superfamily/Ribonuclease H"/>
    <property type="match status" value="1"/>
</dbReference>
<evidence type="ECO:0000313" key="6">
    <source>
        <dbReference type="Proteomes" id="UP000017820"/>
    </source>
</evidence>
<feature type="domain" description="Exonuclease" evidence="4">
    <location>
        <begin position="33"/>
        <end position="207"/>
    </location>
</feature>
<dbReference type="Proteomes" id="UP000017820">
    <property type="component" value="Unassembled WGS sequence"/>
</dbReference>
<dbReference type="GO" id="GO:0008408">
    <property type="term" value="F:3'-5' exonuclease activity"/>
    <property type="evidence" value="ECO:0007669"/>
    <property type="project" value="TreeGrafter"/>
</dbReference>
<keyword evidence="3 5" id="KW-0269">Exonuclease</keyword>
<organism evidence="5 6">
    <name type="scientific">Pseudoalteromonas luteoviolacea (strain 2ta16)</name>
    <dbReference type="NCBI Taxonomy" id="1353533"/>
    <lineage>
        <taxon>Bacteria</taxon>
        <taxon>Pseudomonadati</taxon>
        <taxon>Pseudomonadota</taxon>
        <taxon>Gammaproteobacteria</taxon>
        <taxon>Alteromonadales</taxon>
        <taxon>Pseudoalteromonadaceae</taxon>
        <taxon>Pseudoalteromonas</taxon>
    </lineage>
</organism>